<gene>
    <name evidence="4" type="ORF">JOC86_002263</name>
</gene>
<dbReference type="PANTHER" id="PTHR10357">
    <property type="entry name" value="ALPHA-AMYLASE FAMILY MEMBER"/>
    <property type="match status" value="1"/>
</dbReference>
<evidence type="ECO:0000259" key="3">
    <source>
        <dbReference type="SMART" id="SM00642"/>
    </source>
</evidence>
<protein>
    <submittedName>
        <fullName evidence="4">Glycosidase</fullName>
    </submittedName>
</protein>
<dbReference type="Gene3D" id="2.60.40.1180">
    <property type="entry name" value="Golgi alpha-mannosidase II"/>
    <property type="match status" value="1"/>
</dbReference>
<dbReference type="Gene3D" id="2.60.40.10">
    <property type="entry name" value="Immunoglobulins"/>
    <property type="match status" value="1"/>
</dbReference>
<evidence type="ECO:0000256" key="1">
    <source>
        <dbReference type="ARBA" id="ARBA00023295"/>
    </source>
</evidence>
<dbReference type="Proteomes" id="UP001646157">
    <property type="component" value="Unassembled WGS sequence"/>
</dbReference>
<feature type="domain" description="Glycosyl hydrolase family 13 catalytic" evidence="3">
    <location>
        <begin position="363"/>
        <end position="722"/>
    </location>
</feature>
<dbReference type="InterPro" id="IPR014756">
    <property type="entry name" value="Ig_E-set"/>
</dbReference>
<dbReference type="InterPro" id="IPR006047">
    <property type="entry name" value="GH13_cat_dom"/>
</dbReference>
<comment type="caution">
    <text evidence="4">The sequence shown here is derived from an EMBL/GenBank/DDBJ whole genome shotgun (WGS) entry which is preliminary data.</text>
</comment>
<dbReference type="Gene3D" id="3.90.400.10">
    <property type="entry name" value="Oligo-1,6-glucosidase, Domain 2"/>
    <property type="match status" value="1"/>
</dbReference>
<dbReference type="InterPro" id="IPR045857">
    <property type="entry name" value="O16G_dom_2"/>
</dbReference>
<dbReference type="GO" id="GO:0016798">
    <property type="term" value="F:hydrolase activity, acting on glycosyl bonds"/>
    <property type="evidence" value="ECO:0007669"/>
    <property type="project" value="UniProtKB-KW"/>
</dbReference>
<feature type="signal peptide" evidence="2">
    <location>
        <begin position="1"/>
        <end position="29"/>
    </location>
</feature>
<sequence>MKRIPAIFITLLMIFSLSNSSFKSSTAQAESTYDSVVLRGSESPLDWNSNNHSLRYDEADDVWKSNPIPLVGGKKLEFKYVYDGEWMPGDNLTFTPDRDGNYIFTFYPTDERKVDVTLADEFEGKVTLQVTLPESTPEWVTPTIATSLNGFDYSLTPLEKTAEARVWKLDLVGHPGEEFSYLYGLGSERYKEARTEKRTATFSKEGAIIEDTVTEWSAIPIAESVTHNFNHKPFLPTNNDDVKITTMVEHYGRIDAGAVYFTIDGTAPEGKRGEAANGEAAELTVHSTEEKTNGLKVSTLIGTIPKQDNQVRVKYKLDVWNTGGEGTQFADTNSFDPKEATEFAYYVDQFTSPKWAKNASIYHVFVDRFRDGNEGNNEPGNEDLPYDERLKGWMGGDLAGVKEKLDYIKGLGVNTIWISPVFEGPYSHGYHPADFKKIDDHFGDKELMKQLIDEAHAKGMKVVYDFVPNHTSDQHPFFEEAKAKGEGSPYYNWYTFTEWPDKYKSFYGISELPELNNDNYETREYILNDVVPFWLTELDFDGFRLDHAKGPSYSYWVDFRHKVKEINPDAFIFGEVWDRREKINSYAGKLDGALDFGLSDTMVNVFAKDQSMVELSNTVKANLAAYPHEYLMVTFLDNHDKPRFLFEAGGDVEKLKLAAATQFTLPGVPTIYYGTEVGLSQSKDHNLVDEWKDRYFREMMPWKEEDQNLELKAFYQDIIELRNSEEALRTGDFKEIHVNDDLYTFERATDEKKLLVVVNKGDGVEVSLNDLYNQPKINKVTLQNARNKKDKVKSKKGKLSITIEAKTFAVYEVVKGKLVKAE</sequence>
<dbReference type="SUPFAM" id="SSF51011">
    <property type="entry name" value="Glycosyl hydrolase domain"/>
    <property type="match status" value="1"/>
</dbReference>
<dbReference type="EMBL" id="JAFBDZ010000002">
    <property type="protein sequence ID" value="MBM7585721.1"/>
    <property type="molecule type" value="Genomic_DNA"/>
</dbReference>
<dbReference type="RefSeq" id="WP_205172218.1">
    <property type="nucleotide sequence ID" value="NZ_JAFBDZ010000002.1"/>
</dbReference>
<feature type="chain" id="PRO_5046031163" evidence="2">
    <location>
        <begin position="30"/>
        <end position="822"/>
    </location>
</feature>
<reference evidence="4 5" key="1">
    <citation type="submission" date="2021-01" db="EMBL/GenBank/DDBJ databases">
        <title>Genomic Encyclopedia of Type Strains, Phase IV (KMG-IV): sequencing the most valuable type-strain genomes for metagenomic binning, comparative biology and taxonomic classification.</title>
        <authorList>
            <person name="Goeker M."/>
        </authorList>
    </citation>
    <scope>NUCLEOTIDE SEQUENCE [LARGE SCALE GENOMIC DNA]</scope>
    <source>
        <strain evidence="4 5">DSM 24834</strain>
    </source>
</reference>
<proteinExistence type="predicted"/>
<evidence type="ECO:0000313" key="5">
    <source>
        <dbReference type="Proteomes" id="UP001646157"/>
    </source>
</evidence>
<evidence type="ECO:0000313" key="4">
    <source>
        <dbReference type="EMBL" id="MBM7585721.1"/>
    </source>
</evidence>
<dbReference type="Pfam" id="PF00128">
    <property type="entry name" value="Alpha-amylase"/>
    <property type="match status" value="1"/>
</dbReference>
<keyword evidence="1 4" id="KW-0378">Hydrolase</keyword>
<keyword evidence="5" id="KW-1185">Reference proteome</keyword>
<dbReference type="InterPro" id="IPR013780">
    <property type="entry name" value="Glyco_hydro_b"/>
</dbReference>
<dbReference type="Gene3D" id="3.20.20.80">
    <property type="entry name" value="Glycosidases"/>
    <property type="match status" value="1"/>
</dbReference>
<dbReference type="SMART" id="SM00642">
    <property type="entry name" value="Aamy"/>
    <property type="match status" value="1"/>
</dbReference>
<dbReference type="SUPFAM" id="SSF51445">
    <property type="entry name" value="(Trans)glycosidases"/>
    <property type="match status" value="1"/>
</dbReference>
<keyword evidence="1 4" id="KW-0326">Glycosidase</keyword>
<dbReference type="CDD" id="cd11338">
    <property type="entry name" value="AmyAc_CMD"/>
    <property type="match status" value="1"/>
</dbReference>
<accession>A0ABS2NCY3</accession>
<keyword evidence="2" id="KW-0732">Signal</keyword>
<dbReference type="InterPro" id="IPR017853">
    <property type="entry name" value="GH"/>
</dbReference>
<dbReference type="SUPFAM" id="SSF81296">
    <property type="entry name" value="E set domains"/>
    <property type="match status" value="1"/>
</dbReference>
<evidence type="ECO:0000256" key="2">
    <source>
        <dbReference type="SAM" id="SignalP"/>
    </source>
</evidence>
<organism evidence="4 5">
    <name type="scientific">Rossellomorea pakistanensis</name>
    <dbReference type="NCBI Taxonomy" id="992288"/>
    <lineage>
        <taxon>Bacteria</taxon>
        <taxon>Bacillati</taxon>
        <taxon>Bacillota</taxon>
        <taxon>Bacilli</taxon>
        <taxon>Bacillales</taxon>
        <taxon>Bacillaceae</taxon>
        <taxon>Rossellomorea</taxon>
    </lineage>
</organism>
<name>A0ABS2NCY3_9BACI</name>
<dbReference type="InterPro" id="IPR013783">
    <property type="entry name" value="Ig-like_fold"/>
</dbReference>